<reference evidence="2 3" key="1">
    <citation type="journal article" date="2017" name="ISME J.">
        <title>Energy and carbon metabolisms in a deep terrestrial subsurface fluid microbial community.</title>
        <authorList>
            <person name="Momper L."/>
            <person name="Jungbluth S.P."/>
            <person name="Lee M.D."/>
            <person name="Amend J.P."/>
        </authorList>
    </citation>
    <scope>NUCLEOTIDE SEQUENCE [LARGE SCALE GENOMIC DNA]</scope>
    <source>
        <strain evidence="2">SURF_29</strain>
    </source>
</reference>
<dbReference type="PROSITE" id="PS50878">
    <property type="entry name" value="RT_POL"/>
    <property type="match status" value="1"/>
</dbReference>
<feature type="domain" description="Reverse transcriptase" evidence="1">
    <location>
        <begin position="46"/>
        <end position="272"/>
    </location>
</feature>
<name>A0A419DDZ8_9BACT</name>
<protein>
    <submittedName>
        <fullName evidence="2">RNA-directed DNA polymerase</fullName>
    </submittedName>
</protein>
<dbReference type="EMBL" id="QZJW01000022">
    <property type="protein sequence ID" value="RJO61280.1"/>
    <property type="molecule type" value="Genomic_DNA"/>
</dbReference>
<dbReference type="InterPro" id="IPR051083">
    <property type="entry name" value="GrpII_Intron_Splice-Mob/Def"/>
</dbReference>
<dbReference type="PANTHER" id="PTHR34047:SF8">
    <property type="entry name" value="PROTEIN YKFC"/>
    <property type="match status" value="1"/>
</dbReference>
<evidence type="ECO:0000259" key="1">
    <source>
        <dbReference type="PROSITE" id="PS50878"/>
    </source>
</evidence>
<keyword evidence="2" id="KW-0808">Transferase</keyword>
<dbReference type="CDD" id="cd01651">
    <property type="entry name" value="RT_G2_intron"/>
    <property type="match status" value="1"/>
</dbReference>
<dbReference type="InterPro" id="IPR000477">
    <property type="entry name" value="RT_dom"/>
</dbReference>
<dbReference type="SUPFAM" id="SSF56672">
    <property type="entry name" value="DNA/RNA polymerases"/>
    <property type="match status" value="1"/>
</dbReference>
<dbReference type="InterPro" id="IPR043502">
    <property type="entry name" value="DNA/RNA_pol_sf"/>
</dbReference>
<dbReference type="AlphaFoldDB" id="A0A419DDZ8"/>
<evidence type="ECO:0000313" key="2">
    <source>
        <dbReference type="EMBL" id="RJO61280.1"/>
    </source>
</evidence>
<dbReference type="GO" id="GO:0003964">
    <property type="term" value="F:RNA-directed DNA polymerase activity"/>
    <property type="evidence" value="ECO:0007669"/>
    <property type="project" value="UniProtKB-KW"/>
</dbReference>
<evidence type="ECO:0000313" key="3">
    <source>
        <dbReference type="Proteomes" id="UP000285655"/>
    </source>
</evidence>
<gene>
    <name evidence="2" type="ORF">C4544_03245</name>
</gene>
<proteinExistence type="predicted"/>
<dbReference type="PANTHER" id="PTHR34047">
    <property type="entry name" value="NUCLEAR INTRON MATURASE 1, MITOCHONDRIAL-RELATED"/>
    <property type="match status" value="1"/>
</dbReference>
<dbReference type="Proteomes" id="UP000285655">
    <property type="component" value="Unassembled WGS sequence"/>
</dbReference>
<keyword evidence="2" id="KW-0548">Nucleotidyltransferase</keyword>
<comment type="caution">
    <text evidence="2">The sequence shown here is derived from an EMBL/GenBank/DDBJ whole genome shotgun (WGS) entry which is preliminary data.</text>
</comment>
<keyword evidence="2" id="KW-0695">RNA-directed DNA polymerase</keyword>
<dbReference type="Pfam" id="PF00078">
    <property type="entry name" value="RVT_1"/>
    <property type="match status" value="1"/>
</dbReference>
<accession>A0A419DDZ8</accession>
<sequence length="310" mass="35652">MLNSITNFPSLTTAFIQVKENHGCAGVDGVTIEEFETDLPKNLSEISNEIKHKQYSPLPLIKIIVDKGKGNNEGRALCVPTVRDRIVQTAVLHIIEPILEKEFEDCSFAYRKGRSVKQAVYKIKSCYNDGYRWVVDADIDAFFDSVDHDLMIEKVKRFVEATEVVKLIEMWIKAEVWDGDNLIVINKGIPQGSPLSPILANLFLDELDEEMLKKKLRYVRFADDFLVLCKSPDMAKDALEFTNEMLEKLLLKLDEADIVSFDEGFRYLGVMFIRSLIMTPFDKPKRERKVLYYPPPMNLSAYLLKKKKGW</sequence>
<organism evidence="2 3">
    <name type="scientific">candidate division WS5 bacterium</name>
    <dbReference type="NCBI Taxonomy" id="2093353"/>
    <lineage>
        <taxon>Bacteria</taxon>
        <taxon>candidate division WS5</taxon>
    </lineage>
</organism>